<reference evidence="2" key="1">
    <citation type="submission" date="2021-02" db="EMBL/GenBank/DDBJ databases">
        <authorList>
            <person name="Nowell W R."/>
        </authorList>
    </citation>
    <scope>NUCLEOTIDE SEQUENCE</scope>
</reference>
<sequence length="490" mass="58374">MKWRKLFLVKRCFNSFITFVSQSHKTKWSINRILKLRWIKCIIITGIMLFFLLHFLRWNIGIRPITHAVHDANVTLALNKSIRTTFRVEIQRIFDNQILHRNNKLLTQFSGQYREISSTSLNENSTNEYSLEDIIFILTTHTKRIFTTIDYVKFWATRPGINCLIVFHETDFMNYTNITDFLLQQGVLCEIQTSPVERYEQRYFELFYNGWKKQESDSHQNERRKIQWFAVGDDDTIWFVNNLLHVLRQYNASDKIYLGNISTKRLQIRKHGAYYAYGGAGIVFSRSLALSYVQHRQQYERFYYTYGGDEMIGKCVVEELGVNLTRDHHFHQMDHLGNMLGMLESGMDGLVTLHHVFKSWRPFSDVHIDLVSETMRRFNIAYSTFDKSFLKRYLYINRKMNQSVLLTLGYSISIFNRILTGEDLSLVEQTWCCDEMMDRRFRAEETNKTTWYFQRLINETAIDGIKYVMIYEGKKRQNDLYSTIKVTVKE</sequence>
<dbReference type="PANTHER" id="PTHR10811">
    <property type="entry name" value="FRINGE-RELATED"/>
    <property type="match status" value="1"/>
</dbReference>
<evidence type="ECO:0000313" key="5">
    <source>
        <dbReference type="Proteomes" id="UP000663852"/>
    </source>
</evidence>
<comment type="caution">
    <text evidence="2">The sequence shown here is derived from an EMBL/GenBank/DDBJ whole genome shotgun (WGS) entry which is preliminary data.</text>
</comment>
<dbReference type="Proteomes" id="UP000663852">
    <property type="component" value="Unassembled WGS sequence"/>
</dbReference>
<accession>A0A814TC55</accession>
<gene>
    <name evidence="2" type="ORF">EDS130_LOCUS23079</name>
    <name evidence="3" type="ORF">XAT740_LOCUS40311</name>
</gene>
<dbReference type="Proteomes" id="UP000663828">
    <property type="component" value="Unassembled WGS sequence"/>
</dbReference>
<organism evidence="2 5">
    <name type="scientific">Adineta ricciae</name>
    <name type="common">Rotifer</name>
    <dbReference type="NCBI Taxonomy" id="249248"/>
    <lineage>
        <taxon>Eukaryota</taxon>
        <taxon>Metazoa</taxon>
        <taxon>Spiralia</taxon>
        <taxon>Gnathifera</taxon>
        <taxon>Rotifera</taxon>
        <taxon>Eurotatoria</taxon>
        <taxon>Bdelloidea</taxon>
        <taxon>Adinetida</taxon>
        <taxon>Adinetidae</taxon>
        <taxon>Adineta</taxon>
    </lineage>
</organism>
<keyword evidence="1" id="KW-1133">Transmembrane helix</keyword>
<keyword evidence="1" id="KW-0812">Transmembrane</keyword>
<proteinExistence type="predicted"/>
<dbReference type="EMBL" id="CAJNOR010004573">
    <property type="protein sequence ID" value="CAF1512721.1"/>
    <property type="molecule type" value="Genomic_DNA"/>
</dbReference>
<evidence type="ECO:0000313" key="4">
    <source>
        <dbReference type="Proteomes" id="UP000663828"/>
    </source>
</evidence>
<name>A0A814TC55_ADIRI</name>
<dbReference type="Pfam" id="PF04646">
    <property type="entry name" value="DUF604"/>
    <property type="match status" value="1"/>
</dbReference>
<protein>
    <submittedName>
        <fullName evidence="2">Uncharacterized protein</fullName>
    </submittedName>
</protein>
<dbReference type="EMBL" id="CAJNOJ010000124">
    <property type="protein sequence ID" value="CAF1159783.1"/>
    <property type="molecule type" value="Genomic_DNA"/>
</dbReference>
<feature type="transmembrane region" description="Helical" evidence="1">
    <location>
        <begin position="38"/>
        <end position="56"/>
    </location>
</feature>
<dbReference type="OrthoDB" id="421979at2759"/>
<dbReference type="InterPro" id="IPR006740">
    <property type="entry name" value="DUF604"/>
</dbReference>
<evidence type="ECO:0000256" key="1">
    <source>
        <dbReference type="SAM" id="Phobius"/>
    </source>
</evidence>
<keyword evidence="4" id="KW-1185">Reference proteome</keyword>
<dbReference type="Gene3D" id="3.90.550.50">
    <property type="match status" value="1"/>
</dbReference>
<dbReference type="AlphaFoldDB" id="A0A814TC55"/>
<keyword evidence="1" id="KW-0472">Membrane</keyword>
<evidence type="ECO:0000313" key="2">
    <source>
        <dbReference type="EMBL" id="CAF1159783.1"/>
    </source>
</evidence>
<evidence type="ECO:0000313" key="3">
    <source>
        <dbReference type="EMBL" id="CAF1512721.1"/>
    </source>
</evidence>